<keyword evidence="3" id="KW-1185">Reference proteome</keyword>
<protein>
    <submittedName>
        <fullName evidence="2">Uncharacterized protein</fullName>
    </submittedName>
</protein>
<accession>A0A8T2MZ82</accession>
<dbReference type="Proteomes" id="UP000824540">
    <property type="component" value="Unassembled WGS sequence"/>
</dbReference>
<dbReference type="AlphaFoldDB" id="A0A8T2MZ82"/>
<dbReference type="EMBL" id="JAFBMS010000463">
    <property type="protein sequence ID" value="KAG9330762.1"/>
    <property type="molecule type" value="Genomic_DNA"/>
</dbReference>
<organism evidence="2 3">
    <name type="scientific">Albula glossodonta</name>
    <name type="common">roundjaw bonefish</name>
    <dbReference type="NCBI Taxonomy" id="121402"/>
    <lineage>
        <taxon>Eukaryota</taxon>
        <taxon>Metazoa</taxon>
        <taxon>Chordata</taxon>
        <taxon>Craniata</taxon>
        <taxon>Vertebrata</taxon>
        <taxon>Euteleostomi</taxon>
        <taxon>Actinopterygii</taxon>
        <taxon>Neopterygii</taxon>
        <taxon>Teleostei</taxon>
        <taxon>Albuliformes</taxon>
        <taxon>Albulidae</taxon>
        <taxon>Albula</taxon>
    </lineage>
</organism>
<feature type="compositionally biased region" description="Polar residues" evidence="1">
    <location>
        <begin position="86"/>
        <end position="105"/>
    </location>
</feature>
<feature type="region of interest" description="Disordered" evidence="1">
    <location>
        <begin position="119"/>
        <end position="157"/>
    </location>
</feature>
<evidence type="ECO:0000256" key="1">
    <source>
        <dbReference type="SAM" id="MobiDB-lite"/>
    </source>
</evidence>
<feature type="region of interest" description="Disordered" evidence="1">
    <location>
        <begin position="170"/>
        <end position="191"/>
    </location>
</feature>
<reference evidence="2" key="1">
    <citation type="thesis" date="2021" institute="BYU ScholarsArchive" country="Provo, UT, USA">
        <title>Applications of and Algorithms for Genome Assembly and Genomic Analyses with an Emphasis on Marine Teleosts.</title>
        <authorList>
            <person name="Pickett B.D."/>
        </authorList>
    </citation>
    <scope>NUCLEOTIDE SEQUENCE</scope>
    <source>
        <strain evidence="2">HI-2016</strain>
    </source>
</reference>
<proteinExistence type="predicted"/>
<evidence type="ECO:0000313" key="3">
    <source>
        <dbReference type="Proteomes" id="UP000824540"/>
    </source>
</evidence>
<comment type="caution">
    <text evidence="2">The sequence shown here is derived from an EMBL/GenBank/DDBJ whole genome shotgun (WGS) entry which is preliminary data.</text>
</comment>
<gene>
    <name evidence="2" type="ORF">JZ751_022173</name>
</gene>
<feature type="compositionally biased region" description="Acidic residues" evidence="1">
    <location>
        <begin position="1"/>
        <end position="22"/>
    </location>
</feature>
<feature type="non-terminal residue" evidence="2">
    <location>
        <position position="191"/>
    </location>
</feature>
<feature type="region of interest" description="Disordered" evidence="1">
    <location>
        <begin position="1"/>
        <end position="48"/>
    </location>
</feature>
<dbReference type="OrthoDB" id="10647466at2759"/>
<feature type="compositionally biased region" description="Low complexity" evidence="1">
    <location>
        <begin position="119"/>
        <end position="153"/>
    </location>
</feature>
<feature type="region of interest" description="Disordered" evidence="1">
    <location>
        <begin position="74"/>
        <end position="105"/>
    </location>
</feature>
<evidence type="ECO:0000313" key="2">
    <source>
        <dbReference type="EMBL" id="KAG9330762.1"/>
    </source>
</evidence>
<name>A0A8T2MZ82_9TELE</name>
<sequence>HREEEYEEEEEEDEENEEEEEQPTTKPSAKEVESSRQGPPSGAVHMAAPVDVEKAGSLCLPCKCVVSVVPNAPATEEEEDGMADAPSQSSMCTLSPDSALRTTSPQPSVLASLLAQRKSSITVPASSVPTPSPRGSSSRGSSVITTPSTSPTVERLPYLPHSPFHLFSYDFDEDEAPAGADEGEAGKRGSR</sequence>